<sequence>PRKIRKRDEVEKRTTPPDGFIRFEVDHVSTLDLSGKYTDEIEVGGVPWMANVYQFDKADESSVAKEDKWLSVSLICLTNQVKNWRICVEAKYILVHPSNNKHLTIEKSHKFENGDDMRGHDFITWKE</sequence>
<evidence type="ECO:0000259" key="1">
    <source>
        <dbReference type="Pfam" id="PF00917"/>
    </source>
</evidence>
<dbReference type="Pfam" id="PF00917">
    <property type="entry name" value="MATH"/>
    <property type="match status" value="1"/>
</dbReference>
<name>A0AAN5D190_9BILA</name>
<feature type="non-terminal residue" evidence="2">
    <location>
        <position position="1"/>
    </location>
</feature>
<comment type="caution">
    <text evidence="2">The sequence shown here is derived from an EMBL/GenBank/DDBJ whole genome shotgun (WGS) entry which is preliminary data.</text>
</comment>
<reference evidence="3" key="1">
    <citation type="submission" date="2022-10" db="EMBL/GenBank/DDBJ databases">
        <title>Genome assembly of Pristionchus species.</title>
        <authorList>
            <person name="Yoshida K."/>
            <person name="Sommer R.J."/>
        </authorList>
    </citation>
    <scope>NUCLEOTIDE SEQUENCE [LARGE SCALE GENOMIC DNA]</scope>
    <source>
        <strain evidence="3">RS5460</strain>
    </source>
</reference>
<accession>A0AAN5D190</accession>
<gene>
    <name evidence="2" type="ORF">PMAYCL1PPCAC_24873</name>
</gene>
<organism evidence="2 3">
    <name type="scientific">Pristionchus mayeri</name>
    <dbReference type="NCBI Taxonomy" id="1317129"/>
    <lineage>
        <taxon>Eukaryota</taxon>
        <taxon>Metazoa</taxon>
        <taxon>Ecdysozoa</taxon>
        <taxon>Nematoda</taxon>
        <taxon>Chromadorea</taxon>
        <taxon>Rhabditida</taxon>
        <taxon>Rhabditina</taxon>
        <taxon>Diplogasteromorpha</taxon>
        <taxon>Diplogasteroidea</taxon>
        <taxon>Neodiplogasteridae</taxon>
        <taxon>Pristionchus</taxon>
    </lineage>
</organism>
<dbReference type="Gene3D" id="2.60.210.10">
    <property type="entry name" value="Apoptosis, Tumor Necrosis Factor Receptor Associated Protein 2, Chain A"/>
    <property type="match status" value="1"/>
</dbReference>
<keyword evidence="3" id="KW-1185">Reference proteome</keyword>
<dbReference type="EMBL" id="BTRK01000005">
    <property type="protein sequence ID" value="GMR54678.1"/>
    <property type="molecule type" value="Genomic_DNA"/>
</dbReference>
<feature type="non-terminal residue" evidence="2">
    <location>
        <position position="127"/>
    </location>
</feature>
<dbReference type="SUPFAM" id="SSF49599">
    <property type="entry name" value="TRAF domain-like"/>
    <property type="match status" value="1"/>
</dbReference>
<protein>
    <recommendedName>
        <fullName evidence="1">MATH domain-containing protein</fullName>
    </recommendedName>
</protein>
<evidence type="ECO:0000313" key="2">
    <source>
        <dbReference type="EMBL" id="GMR54678.1"/>
    </source>
</evidence>
<dbReference type="Proteomes" id="UP001328107">
    <property type="component" value="Unassembled WGS sequence"/>
</dbReference>
<evidence type="ECO:0000313" key="3">
    <source>
        <dbReference type="Proteomes" id="UP001328107"/>
    </source>
</evidence>
<dbReference type="CDD" id="cd00121">
    <property type="entry name" value="MATH"/>
    <property type="match status" value="1"/>
</dbReference>
<proteinExistence type="predicted"/>
<dbReference type="InterPro" id="IPR002083">
    <property type="entry name" value="MATH/TRAF_dom"/>
</dbReference>
<feature type="domain" description="MATH" evidence="1">
    <location>
        <begin position="27"/>
        <end position="127"/>
    </location>
</feature>
<dbReference type="AlphaFoldDB" id="A0AAN5D190"/>
<dbReference type="InterPro" id="IPR008974">
    <property type="entry name" value="TRAF-like"/>
</dbReference>